<dbReference type="CDD" id="cd10283">
    <property type="entry name" value="MnuA_DNase1-like"/>
    <property type="match status" value="1"/>
</dbReference>
<dbReference type="InterPro" id="IPR047971">
    <property type="entry name" value="ExeM-like"/>
</dbReference>
<feature type="signal peptide" evidence="1">
    <location>
        <begin position="1"/>
        <end position="20"/>
    </location>
</feature>
<dbReference type="Gene3D" id="3.60.10.10">
    <property type="entry name" value="Endonuclease/exonuclease/phosphatase"/>
    <property type="match status" value="1"/>
</dbReference>
<dbReference type="InterPro" id="IPR036691">
    <property type="entry name" value="Endo/exonu/phosph_ase_sf"/>
</dbReference>
<keyword evidence="3" id="KW-0255">Endonuclease</keyword>
<dbReference type="GO" id="GO:0004519">
    <property type="term" value="F:endonuclease activity"/>
    <property type="evidence" value="ECO:0007669"/>
    <property type="project" value="UniProtKB-KW"/>
</dbReference>
<evidence type="ECO:0000313" key="4">
    <source>
        <dbReference type="Proteomes" id="UP000663814"/>
    </source>
</evidence>
<evidence type="ECO:0000313" key="3">
    <source>
        <dbReference type="EMBL" id="MBZ9612738.1"/>
    </source>
</evidence>
<comment type="caution">
    <text evidence="3">The sequence shown here is derived from an EMBL/GenBank/DDBJ whole genome shotgun (WGS) entry which is preliminary data.</text>
</comment>
<proteinExistence type="predicted"/>
<dbReference type="PROSITE" id="PS51841">
    <property type="entry name" value="LTD"/>
    <property type="match status" value="1"/>
</dbReference>
<dbReference type="PANTHER" id="PTHR42834">
    <property type="entry name" value="ENDONUCLEASE/EXONUCLEASE/PHOSPHATASE FAMILY PROTEIN (AFU_ORTHOLOGUE AFUA_3G09210)"/>
    <property type="match status" value="1"/>
</dbReference>
<dbReference type="RefSeq" id="WP_205313582.1">
    <property type="nucleotide sequence ID" value="NZ_JAERPS020000005.1"/>
</dbReference>
<gene>
    <name evidence="3" type="ORF">I4W93_014160</name>
</gene>
<dbReference type="EMBL" id="JAERPS020000005">
    <property type="protein sequence ID" value="MBZ9612738.1"/>
    <property type="molecule type" value="Genomic_DNA"/>
</dbReference>
<keyword evidence="3" id="KW-0378">Hydrolase</keyword>
<dbReference type="NCBIfam" id="NF033681">
    <property type="entry name" value="ExeM_NucH_DNase"/>
    <property type="match status" value="1"/>
</dbReference>
<dbReference type="Proteomes" id="UP000663814">
    <property type="component" value="Unassembled WGS sequence"/>
</dbReference>
<feature type="chain" id="PRO_5045602102" evidence="1">
    <location>
        <begin position="21"/>
        <end position="860"/>
    </location>
</feature>
<reference evidence="3 4" key="1">
    <citation type="submission" date="2021-08" db="EMBL/GenBank/DDBJ databases">
        <title>Rheinheimera aquimaris sp. nov., isolated from seawater of the East Sea in Korea.</title>
        <authorList>
            <person name="Kim K.H."/>
            <person name="Wenting R."/>
            <person name="Kim K.R."/>
            <person name="Jeon C.O."/>
        </authorList>
    </citation>
    <scope>NUCLEOTIDE SEQUENCE [LARGE SCALE GENOMIC DNA]</scope>
    <source>
        <strain evidence="3 4">MA-13</strain>
    </source>
</reference>
<dbReference type="Pfam" id="PF00932">
    <property type="entry name" value="LTD"/>
    <property type="match status" value="1"/>
</dbReference>
<organism evidence="3 4">
    <name type="scientific">Rheinheimera maricola</name>
    <dbReference type="NCBI Taxonomy" id="2793282"/>
    <lineage>
        <taxon>Bacteria</taxon>
        <taxon>Pseudomonadati</taxon>
        <taxon>Pseudomonadota</taxon>
        <taxon>Gammaproteobacteria</taxon>
        <taxon>Chromatiales</taxon>
        <taxon>Chromatiaceae</taxon>
        <taxon>Rheinheimera</taxon>
    </lineage>
</organism>
<name>A0ABS7XB13_9GAMM</name>
<evidence type="ECO:0000256" key="1">
    <source>
        <dbReference type="SAM" id="SignalP"/>
    </source>
</evidence>
<dbReference type="CDD" id="cd04486">
    <property type="entry name" value="YhcR_OBF_like"/>
    <property type="match status" value="1"/>
</dbReference>
<dbReference type="PANTHER" id="PTHR42834:SF1">
    <property type="entry name" value="ENDONUCLEASE_EXONUCLEASE_PHOSPHATASE FAMILY PROTEIN (AFU_ORTHOLOGUE AFUA_3G09210)"/>
    <property type="match status" value="1"/>
</dbReference>
<keyword evidence="4" id="KW-1185">Reference proteome</keyword>
<dbReference type="InterPro" id="IPR001322">
    <property type="entry name" value="Lamin_tail_dom"/>
</dbReference>
<accession>A0ABS7XB13</accession>
<feature type="domain" description="LTD" evidence="2">
    <location>
        <begin position="8"/>
        <end position="126"/>
    </location>
</feature>
<keyword evidence="1" id="KW-0732">Signal</keyword>
<protein>
    <submittedName>
        <fullName evidence="3">ExeM/NucH family extracellular endonuclease</fullName>
    </submittedName>
</protein>
<evidence type="ECO:0000259" key="2">
    <source>
        <dbReference type="PROSITE" id="PS51841"/>
    </source>
</evidence>
<keyword evidence="3" id="KW-0540">Nuclease</keyword>
<sequence length="860" mass="90212">MKIRALSATIAMLLAPAVHADLFISEYVEGSGNNKALELYNPTAQAIPLSGYAIKVYFNGSTNVGTTINLTGTVPANGTFVYASSSASAELVALADQTSGNSLWNGDDAITLENAGVVVDSIGQIGVDPGSAWGSGDTTTANDTLRRTGILYDTNTTDSFDPAVQWAGFAQDDFSDIGLFNGDGSGPVDPDPEPDPVLTCGEPATAISAIQGSTDVSPLVGQQVQVEAVVTHTLAGLRGYNIQAVAAEQDNDATTSEGVFVYVNSSDLAVTAGQRVRLLATVAEFNGHTQLTNVAASLDCGSSELPAPTPLTLPVVSLAELEAVEGMLVSFEQMLTVNDTFTLGRFGELTLASGRRYTPTQVVSPGAEAIALAAAHELNKIVLDDASTTQNPATVPYPVGGLSAANTVRSGDTVINLTGTVHYGFNQYRIMPTQTPNFIQANPRTVAPELAADGNVKIASFNVLNYFNGDGQGAGFPTARGAHTVAEFERQRAKILAAMVALDASVIGLMEIENDGYAQSSAIADLVNGLRAASGNDNWQYIDAGGPVGTDEIAVGLIYRADLVAPAAPLLILDSSNSAVDDQGVALFDDSRNRPMLAQQFRVLDNDAEFAVMVNHLKSKGSGCGSADSDNGDGQGNCNIARTRAAQAIGQFAAEQFAQIPALVIGDLNAYAKEDPITTLAQAGYSNVFEALGKVPSHGYVFSGQSGSLDHALLNDFALRYLADAAKWNINADEPIALDYNVEFKSAQQQLDYYAADAYRSSDHDPVIVALNLPAAIPPLDVTLQLQRVVSARMGMRLVQLRWTGDASGLTLYRDDAAVKALNPSGRVNDQFRSDVAAVTYKICQQATGSCSADLVVNLD</sequence>
<dbReference type="SUPFAM" id="SSF56219">
    <property type="entry name" value="DNase I-like"/>
    <property type="match status" value="1"/>
</dbReference>